<sequence length="62" mass="7162">MATVKFIEEARRRYKVTCKAPGVLLNSLEPEYIVKEVEEWSAAHPAKTRQSEFLKQWPGNIS</sequence>
<protein>
    <submittedName>
        <fullName evidence="1">Uncharacterized protein</fullName>
    </submittedName>
</protein>
<name>A0A8S5U726_9CAUD</name>
<proteinExistence type="predicted"/>
<evidence type="ECO:0000313" key="1">
    <source>
        <dbReference type="EMBL" id="DAF90289.1"/>
    </source>
</evidence>
<dbReference type="EMBL" id="BK016024">
    <property type="protein sequence ID" value="DAF90289.1"/>
    <property type="molecule type" value="Genomic_DNA"/>
</dbReference>
<accession>A0A8S5U726</accession>
<organism evidence="1">
    <name type="scientific">Podoviridae sp. cthau23</name>
    <dbReference type="NCBI Taxonomy" id="2825268"/>
    <lineage>
        <taxon>Viruses</taxon>
        <taxon>Duplodnaviria</taxon>
        <taxon>Heunggongvirae</taxon>
        <taxon>Uroviricota</taxon>
        <taxon>Caudoviricetes</taxon>
    </lineage>
</organism>
<reference evidence="1" key="1">
    <citation type="journal article" date="2021" name="Proc. Natl. Acad. Sci. U.S.A.">
        <title>A Catalog of Tens of Thousands of Viruses from Human Metagenomes Reveals Hidden Associations with Chronic Diseases.</title>
        <authorList>
            <person name="Tisza M.J."/>
            <person name="Buck C.B."/>
        </authorList>
    </citation>
    <scope>NUCLEOTIDE SEQUENCE</scope>
    <source>
        <strain evidence="1">Cthau23</strain>
    </source>
</reference>